<feature type="region of interest" description="Disordered" evidence="1">
    <location>
        <begin position="19"/>
        <end position="120"/>
    </location>
</feature>
<gene>
    <name evidence="3" type="ORF">F1189_16415</name>
</gene>
<proteinExistence type="predicted"/>
<dbReference type="AlphaFoldDB" id="A0A5M6IRU7"/>
<feature type="compositionally biased region" description="Basic and acidic residues" evidence="1">
    <location>
        <begin position="58"/>
        <end position="73"/>
    </location>
</feature>
<dbReference type="Proteomes" id="UP000325255">
    <property type="component" value="Unassembled WGS sequence"/>
</dbReference>
<organism evidence="3 4">
    <name type="scientific">Rhodovastum atsumiense</name>
    <dbReference type="NCBI Taxonomy" id="504468"/>
    <lineage>
        <taxon>Bacteria</taxon>
        <taxon>Pseudomonadati</taxon>
        <taxon>Pseudomonadota</taxon>
        <taxon>Alphaproteobacteria</taxon>
        <taxon>Acetobacterales</taxon>
        <taxon>Acetobacteraceae</taxon>
        <taxon>Rhodovastum</taxon>
    </lineage>
</organism>
<evidence type="ECO:0000256" key="2">
    <source>
        <dbReference type="SAM" id="SignalP"/>
    </source>
</evidence>
<sequence length="120" mass="13018">MKPGGLLPVTLLALALPLSAGADPQSGPSLSQPAQPLQQVQPLQTLKDYTPAPVPNIDFDRTPLDKLTDRPRTELSPSLFNHRDRRKGEGYLPGSAAEYDPNETRGFRPSPGINLKVPLQ</sequence>
<evidence type="ECO:0000256" key="1">
    <source>
        <dbReference type="SAM" id="MobiDB-lite"/>
    </source>
</evidence>
<protein>
    <submittedName>
        <fullName evidence="3">Uncharacterized protein</fullName>
    </submittedName>
</protein>
<comment type="caution">
    <text evidence="3">The sequence shown here is derived from an EMBL/GenBank/DDBJ whole genome shotgun (WGS) entry which is preliminary data.</text>
</comment>
<keyword evidence="2" id="KW-0732">Signal</keyword>
<dbReference type="EMBL" id="VWPK01000025">
    <property type="protein sequence ID" value="KAA5610994.1"/>
    <property type="molecule type" value="Genomic_DNA"/>
</dbReference>
<reference evidence="3 4" key="1">
    <citation type="submission" date="2019-09" db="EMBL/GenBank/DDBJ databases">
        <title>Genome sequence of Rhodovastum atsumiense, a diverse member of the Acetobacteraceae family of non-sulfur purple photosynthetic bacteria.</title>
        <authorList>
            <person name="Meyer T."/>
            <person name="Kyndt J."/>
        </authorList>
    </citation>
    <scope>NUCLEOTIDE SEQUENCE [LARGE SCALE GENOMIC DNA]</scope>
    <source>
        <strain evidence="3 4">DSM 21279</strain>
    </source>
</reference>
<keyword evidence="4" id="KW-1185">Reference proteome</keyword>
<dbReference type="RefSeq" id="WP_150041917.1">
    <property type="nucleotide sequence ID" value="NZ_OW485601.1"/>
</dbReference>
<accession>A0A5M6IRU7</accession>
<evidence type="ECO:0000313" key="3">
    <source>
        <dbReference type="EMBL" id="KAA5610994.1"/>
    </source>
</evidence>
<name>A0A5M6IRU7_9PROT</name>
<feature type="compositionally biased region" description="Low complexity" evidence="1">
    <location>
        <begin position="19"/>
        <end position="44"/>
    </location>
</feature>
<evidence type="ECO:0000313" key="4">
    <source>
        <dbReference type="Proteomes" id="UP000325255"/>
    </source>
</evidence>
<feature type="signal peptide" evidence="2">
    <location>
        <begin position="1"/>
        <end position="22"/>
    </location>
</feature>
<feature type="chain" id="PRO_5024373780" evidence="2">
    <location>
        <begin position="23"/>
        <end position="120"/>
    </location>
</feature>